<reference evidence="6" key="1">
    <citation type="journal article" date="2019" name="Int. J. Syst. Evol. Microbiol.">
        <title>The Global Catalogue of Microorganisms (GCM) 10K type strain sequencing project: providing services to taxonomists for standard genome sequencing and annotation.</title>
        <authorList>
            <consortium name="The Broad Institute Genomics Platform"/>
            <consortium name="The Broad Institute Genome Sequencing Center for Infectious Disease"/>
            <person name="Wu L."/>
            <person name="Ma J."/>
        </authorList>
    </citation>
    <scope>NUCLEOTIDE SEQUENCE [LARGE SCALE GENOMIC DNA]</scope>
    <source>
        <strain evidence="6">JCM 16013</strain>
    </source>
</reference>
<gene>
    <name evidence="5" type="ORF">GCM10009838_41770</name>
</gene>
<protein>
    <submittedName>
        <fullName evidence="5">Lysophospholipid acyltransferase family protein</fullName>
    </submittedName>
</protein>
<keyword evidence="6" id="KW-1185">Reference proteome</keyword>
<evidence type="ECO:0000256" key="2">
    <source>
        <dbReference type="ARBA" id="ARBA00023315"/>
    </source>
</evidence>
<dbReference type="InterPro" id="IPR002123">
    <property type="entry name" value="Plipid/glycerol_acylTrfase"/>
</dbReference>
<dbReference type="SUPFAM" id="SSF69593">
    <property type="entry name" value="Glycerol-3-phosphate (1)-acyltransferase"/>
    <property type="match status" value="1"/>
</dbReference>
<feature type="compositionally biased region" description="Gly residues" evidence="3">
    <location>
        <begin position="244"/>
        <end position="254"/>
    </location>
</feature>
<dbReference type="CDD" id="cd07989">
    <property type="entry name" value="LPLAT_AGPAT-like"/>
    <property type="match status" value="1"/>
</dbReference>
<evidence type="ECO:0000259" key="4">
    <source>
        <dbReference type="SMART" id="SM00563"/>
    </source>
</evidence>
<feature type="domain" description="Phospholipid/glycerol acyltransferase" evidence="4">
    <location>
        <begin position="48"/>
        <end position="166"/>
    </location>
</feature>
<dbReference type="EMBL" id="BAAAQM010000023">
    <property type="protein sequence ID" value="GAA1977067.1"/>
    <property type="molecule type" value="Genomic_DNA"/>
</dbReference>
<evidence type="ECO:0000313" key="6">
    <source>
        <dbReference type="Proteomes" id="UP001499854"/>
    </source>
</evidence>
<keyword evidence="1" id="KW-0808">Transferase</keyword>
<name>A0ABP5DE60_9ACTN</name>
<dbReference type="PANTHER" id="PTHR10434">
    <property type="entry name" value="1-ACYL-SN-GLYCEROL-3-PHOSPHATE ACYLTRANSFERASE"/>
    <property type="match status" value="1"/>
</dbReference>
<evidence type="ECO:0000313" key="5">
    <source>
        <dbReference type="EMBL" id="GAA1977067.1"/>
    </source>
</evidence>
<feature type="region of interest" description="Disordered" evidence="3">
    <location>
        <begin position="233"/>
        <end position="286"/>
    </location>
</feature>
<evidence type="ECO:0000256" key="1">
    <source>
        <dbReference type="ARBA" id="ARBA00022679"/>
    </source>
</evidence>
<dbReference type="Pfam" id="PF01553">
    <property type="entry name" value="Acyltransferase"/>
    <property type="match status" value="1"/>
</dbReference>
<accession>A0ABP5DE60</accession>
<dbReference type="RefSeq" id="WP_344658748.1">
    <property type="nucleotide sequence ID" value="NZ_BAAAQM010000023.1"/>
</dbReference>
<dbReference type="Proteomes" id="UP001499854">
    <property type="component" value="Unassembled WGS sequence"/>
</dbReference>
<evidence type="ECO:0000256" key="3">
    <source>
        <dbReference type="SAM" id="MobiDB-lite"/>
    </source>
</evidence>
<keyword evidence="2 5" id="KW-0012">Acyltransferase</keyword>
<dbReference type="SMART" id="SM00563">
    <property type="entry name" value="PlsC"/>
    <property type="match status" value="1"/>
</dbReference>
<dbReference type="PANTHER" id="PTHR10434:SF55">
    <property type="entry name" value="POSSIBLE ACYLTRANSFERASE"/>
    <property type="match status" value="1"/>
</dbReference>
<proteinExistence type="predicted"/>
<sequence length="286" mass="30343">MPSTTPYRPPRKQGPAFRFIAVVMVPLLRLLMKRDWRGGENIPKTGGVVIAANHLSHVDALAFGHFVYGNGRIPRFLAKSGVFKNKFVGSVLRAAQQIPVYRDTADAANALRDAIAAVEAGEAVTVYPEGTITRDPGLWPMAAKSGAARIALTTGCPVIPVAQWGPQEILAYTERRPHLLPRKRMVILAGPPVDLDDLRALPTTPETVKAATDRIMDAITELLAKLRGEEPPAVRFVPENGDGSRFGGGGGNGTGRRNDDGAAVVESGAGADGAGEDEIGKQVDTA</sequence>
<organism evidence="5 6">
    <name type="scientific">Catenulispora subtropica</name>
    <dbReference type="NCBI Taxonomy" id="450798"/>
    <lineage>
        <taxon>Bacteria</taxon>
        <taxon>Bacillati</taxon>
        <taxon>Actinomycetota</taxon>
        <taxon>Actinomycetes</taxon>
        <taxon>Catenulisporales</taxon>
        <taxon>Catenulisporaceae</taxon>
        <taxon>Catenulispora</taxon>
    </lineage>
</organism>
<comment type="caution">
    <text evidence="5">The sequence shown here is derived from an EMBL/GenBank/DDBJ whole genome shotgun (WGS) entry which is preliminary data.</text>
</comment>
<dbReference type="GO" id="GO:0016746">
    <property type="term" value="F:acyltransferase activity"/>
    <property type="evidence" value="ECO:0007669"/>
    <property type="project" value="UniProtKB-KW"/>
</dbReference>